<name>A0A1F6WN46_9BACT</name>
<dbReference type="Gene3D" id="3.40.960.10">
    <property type="entry name" value="VSR Endonuclease"/>
    <property type="match status" value="1"/>
</dbReference>
<dbReference type="STRING" id="1801764.A2903_01755"/>
<dbReference type="Proteomes" id="UP000178184">
    <property type="component" value="Unassembled WGS sequence"/>
</dbReference>
<dbReference type="AlphaFoldDB" id="A0A1F6WN46"/>
<gene>
    <name evidence="2" type="ORF">A2903_01755</name>
</gene>
<proteinExistence type="predicted"/>
<dbReference type="PANTHER" id="PTHR38590:SF1">
    <property type="entry name" value="BLL0828 PROTEIN"/>
    <property type="match status" value="1"/>
</dbReference>
<dbReference type="InterPro" id="IPR047216">
    <property type="entry name" value="Endonuclease_DUF559_bact"/>
</dbReference>
<dbReference type="Pfam" id="PF04480">
    <property type="entry name" value="DUF559"/>
    <property type="match status" value="1"/>
</dbReference>
<evidence type="ECO:0000259" key="1">
    <source>
        <dbReference type="Pfam" id="PF04480"/>
    </source>
</evidence>
<dbReference type="SUPFAM" id="SSF52980">
    <property type="entry name" value="Restriction endonuclease-like"/>
    <property type="match status" value="1"/>
</dbReference>
<dbReference type="EMBL" id="MFUO01000035">
    <property type="protein sequence ID" value="OGI83165.1"/>
    <property type="molecule type" value="Genomic_DNA"/>
</dbReference>
<organism evidence="2 3">
    <name type="scientific">Candidatus Nomurabacteria bacterium RIFCSPLOWO2_01_FULL_33_17</name>
    <dbReference type="NCBI Taxonomy" id="1801764"/>
    <lineage>
        <taxon>Bacteria</taxon>
        <taxon>Candidatus Nomuraibacteriota</taxon>
    </lineage>
</organism>
<feature type="domain" description="DUF559" evidence="1">
    <location>
        <begin position="13"/>
        <end position="117"/>
    </location>
</feature>
<protein>
    <recommendedName>
        <fullName evidence="1">DUF559 domain-containing protein</fullName>
    </recommendedName>
</protein>
<evidence type="ECO:0000313" key="3">
    <source>
        <dbReference type="Proteomes" id="UP000178184"/>
    </source>
</evidence>
<dbReference type="CDD" id="cd01038">
    <property type="entry name" value="Endonuclease_DUF559"/>
    <property type="match status" value="1"/>
</dbReference>
<dbReference type="InterPro" id="IPR011335">
    <property type="entry name" value="Restrct_endonuc-II-like"/>
</dbReference>
<dbReference type="PANTHER" id="PTHR38590">
    <property type="entry name" value="BLL0828 PROTEIN"/>
    <property type="match status" value="1"/>
</dbReference>
<accession>A0A1F6WN46</accession>
<comment type="caution">
    <text evidence="2">The sequence shown here is derived from an EMBL/GenBank/DDBJ whole genome shotgun (WGS) entry which is preliminary data.</text>
</comment>
<dbReference type="InterPro" id="IPR007569">
    <property type="entry name" value="DUF559"/>
</dbReference>
<reference evidence="2 3" key="1">
    <citation type="journal article" date="2016" name="Nat. Commun.">
        <title>Thousands of microbial genomes shed light on interconnected biogeochemical processes in an aquifer system.</title>
        <authorList>
            <person name="Anantharaman K."/>
            <person name="Brown C.T."/>
            <person name="Hug L.A."/>
            <person name="Sharon I."/>
            <person name="Castelle C.J."/>
            <person name="Probst A.J."/>
            <person name="Thomas B.C."/>
            <person name="Singh A."/>
            <person name="Wilkins M.J."/>
            <person name="Karaoz U."/>
            <person name="Brodie E.L."/>
            <person name="Williams K.H."/>
            <person name="Hubbard S.S."/>
            <person name="Banfield J.F."/>
        </authorList>
    </citation>
    <scope>NUCLEOTIDE SEQUENCE [LARGE SCALE GENOMIC DNA]</scope>
</reference>
<sequence length="138" mass="16442">MGGLYKFFPYKNNLKAKARELRKSETEAEKVFWKKVLSNKNIVKYKFTRQKPIDNFIADFYCSKLLLIIEIDGLIHLKNKQRDLERDFILEQKYNLKVVRYSNDDILNDVESVIIDFSKIVKNIEVKMRLKVPLIRGI</sequence>
<evidence type="ECO:0000313" key="2">
    <source>
        <dbReference type="EMBL" id="OGI83165.1"/>
    </source>
</evidence>